<accession>A0ABS1TT21</accession>
<name>A0ABS1TT21_9BACI</name>
<dbReference type="CDD" id="cd04301">
    <property type="entry name" value="NAT_SF"/>
    <property type="match status" value="1"/>
</dbReference>
<organism evidence="2 3">
    <name type="scientific">Neobacillus paridis</name>
    <dbReference type="NCBI Taxonomy" id="2803862"/>
    <lineage>
        <taxon>Bacteria</taxon>
        <taxon>Bacillati</taxon>
        <taxon>Bacillota</taxon>
        <taxon>Bacilli</taxon>
        <taxon>Bacillales</taxon>
        <taxon>Bacillaceae</taxon>
        <taxon>Neobacillus</taxon>
    </lineage>
</organism>
<dbReference type="Gene3D" id="3.40.630.30">
    <property type="match status" value="1"/>
</dbReference>
<dbReference type="Pfam" id="PF00583">
    <property type="entry name" value="Acetyltransf_1"/>
    <property type="match status" value="1"/>
</dbReference>
<evidence type="ECO:0000313" key="2">
    <source>
        <dbReference type="EMBL" id="MBL4954466.1"/>
    </source>
</evidence>
<dbReference type="EMBL" id="JAESWB010000340">
    <property type="protein sequence ID" value="MBL4954466.1"/>
    <property type="molecule type" value="Genomic_DNA"/>
</dbReference>
<dbReference type="RefSeq" id="WP_202655715.1">
    <property type="nucleotide sequence ID" value="NZ_JAESWB010000340.1"/>
</dbReference>
<feature type="domain" description="N-acetyltransferase" evidence="1">
    <location>
        <begin position="51"/>
        <end position="143"/>
    </location>
</feature>
<keyword evidence="3" id="KW-1185">Reference proteome</keyword>
<evidence type="ECO:0000259" key="1">
    <source>
        <dbReference type="Pfam" id="PF00583"/>
    </source>
</evidence>
<dbReference type="InterPro" id="IPR016181">
    <property type="entry name" value="Acyl_CoA_acyltransferase"/>
</dbReference>
<sequence>MKLINNSFQKYKDIFQKNGLDFILLDKGENEKGRLVAFFNKLNSEFLFPMEQQEALKVHVIKLLDYAYNFILVDKENNCDVSLLSIYANDFITKTAFGGKIGILPSYRGGRTAFHLANFSLEFAKELGMDYFRVEVDKNNTRWLAYLMERKKFQIESENDNNSYILIRDLEEV</sequence>
<gene>
    <name evidence="2" type="ORF">JK635_20105</name>
</gene>
<comment type="caution">
    <text evidence="2">The sequence shown here is derived from an EMBL/GenBank/DDBJ whole genome shotgun (WGS) entry which is preliminary data.</text>
</comment>
<evidence type="ECO:0000313" key="3">
    <source>
        <dbReference type="Proteomes" id="UP000623967"/>
    </source>
</evidence>
<protein>
    <submittedName>
        <fullName evidence="2">GNAT family N-acetyltransferase</fullName>
    </submittedName>
</protein>
<dbReference type="InterPro" id="IPR000182">
    <property type="entry name" value="GNAT_dom"/>
</dbReference>
<reference evidence="2 3" key="1">
    <citation type="submission" date="2021-01" db="EMBL/GenBank/DDBJ databases">
        <title>Genome public.</title>
        <authorList>
            <person name="Liu C."/>
            <person name="Sun Q."/>
        </authorList>
    </citation>
    <scope>NUCLEOTIDE SEQUENCE [LARGE SCALE GENOMIC DNA]</scope>
    <source>
        <strain evidence="2 3">YIM B02564</strain>
    </source>
</reference>
<dbReference type="SUPFAM" id="SSF55729">
    <property type="entry name" value="Acyl-CoA N-acyltransferases (Nat)"/>
    <property type="match status" value="1"/>
</dbReference>
<proteinExistence type="predicted"/>
<dbReference type="Proteomes" id="UP000623967">
    <property type="component" value="Unassembled WGS sequence"/>
</dbReference>